<protein>
    <submittedName>
        <fullName evidence="2">SMI1/KNR4 family protein</fullName>
    </submittedName>
</protein>
<dbReference type="Proteomes" id="UP000537825">
    <property type="component" value="Unassembled WGS sequence"/>
</dbReference>
<gene>
    <name evidence="2" type="ORF">GTZ93_01995</name>
</gene>
<feature type="domain" description="Knr4/Smi1-like" evidence="1">
    <location>
        <begin position="13"/>
        <end position="145"/>
    </location>
</feature>
<reference evidence="2 3" key="1">
    <citation type="submission" date="2020-01" db="EMBL/GenBank/DDBJ databases">
        <title>The draft genome sequence of Corallococcus exiguus DSM 14696.</title>
        <authorList>
            <person name="Zhang X."/>
            <person name="Zhu H."/>
        </authorList>
    </citation>
    <scope>NUCLEOTIDE SEQUENCE [LARGE SCALE GENOMIC DNA]</scope>
    <source>
        <strain evidence="2 3">DSM 14696</strain>
    </source>
</reference>
<dbReference type="Pfam" id="PF09346">
    <property type="entry name" value="SMI1_KNR4"/>
    <property type="match status" value="1"/>
</dbReference>
<evidence type="ECO:0000259" key="1">
    <source>
        <dbReference type="SMART" id="SM00860"/>
    </source>
</evidence>
<dbReference type="AlphaFoldDB" id="A0A7X4Y6B9"/>
<accession>A0A7X4Y6B9</accession>
<organism evidence="2 3">
    <name type="scientific">Corallococcus exiguus</name>
    <dbReference type="NCBI Taxonomy" id="83462"/>
    <lineage>
        <taxon>Bacteria</taxon>
        <taxon>Pseudomonadati</taxon>
        <taxon>Myxococcota</taxon>
        <taxon>Myxococcia</taxon>
        <taxon>Myxococcales</taxon>
        <taxon>Cystobacterineae</taxon>
        <taxon>Myxococcaceae</taxon>
        <taxon>Corallococcus</taxon>
    </lineage>
</organism>
<dbReference type="SMART" id="SM00860">
    <property type="entry name" value="SMI1_KNR4"/>
    <property type="match status" value="1"/>
</dbReference>
<evidence type="ECO:0000313" key="2">
    <source>
        <dbReference type="EMBL" id="NBC38587.1"/>
    </source>
</evidence>
<dbReference type="InterPro" id="IPR037883">
    <property type="entry name" value="Knr4/Smi1-like_sf"/>
</dbReference>
<keyword evidence="3" id="KW-1185">Reference proteome</keyword>
<dbReference type="EMBL" id="JAAAPK010000001">
    <property type="protein sequence ID" value="NBC38587.1"/>
    <property type="molecule type" value="Genomic_DNA"/>
</dbReference>
<dbReference type="SUPFAM" id="SSF160631">
    <property type="entry name" value="SMI1/KNR4-like"/>
    <property type="match status" value="1"/>
</dbReference>
<dbReference type="RefSeq" id="WP_139915734.1">
    <property type="nucleotide sequence ID" value="NZ_CBCSLE010000029.1"/>
</dbReference>
<evidence type="ECO:0000313" key="3">
    <source>
        <dbReference type="Proteomes" id="UP000537825"/>
    </source>
</evidence>
<proteinExistence type="predicted"/>
<name>A0A7X4Y6B9_9BACT</name>
<sequence>MAQRLRTTEGGPLLSEADLVAFEQRFRLKLPLPLREFLLTTNGGRPERDLFKLQGLSGNPIGRIHFFFGLNDPVESCNLDWNLEVFRDRLPPGLLPIATTEGADKVCLSVTGATAGQVFYWDAHARPGMNSVHLLAEDLDTFIAALQSDALSPTVLES</sequence>
<dbReference type="InterPro" id="IPR018958">
    <property type="entry name" value="Knr4/Smi1-like_dom"/>
</dbReference>
<comment type="caution">
    <text evidence="2">The sequence shown here is derived from an EMBL/GenBank/DDBJ whole genome shotgun (WGS) entry which is preliminary data.</text>
</comment>
<dbReference type="Gene3D" id="3.40.1580.10">
    <property type="entry name" value="SMI1/KNR4-like"/>
    <property type="match status" value="1"/>
</dbReference>